<dbReference type="EMBL" id="CP071518">
    <property type="protein sequence ID" value="QSX77531.1"/>
    <property type="molecule type" value="Genomic_DNA"/>
</dbReference>
<dbReference type="InterPro" id="IPR005346">
    <property type="entry name" value="RnfH"/>
</dbReference>
<reference evidence="4 5" key="1">
    <citation type="submission" date="2021-03" db="EMBL/GenBank/DDBJ databases">
        <title>Lysobacter sp. nov. isolated from soil of gangwondo yeongwol, south Korea.</title>
        <authorList>
            <person name="Kim K.R."/>
            <person name="Kim K.H."/>
            <person name="Jeon C.O."/>
        </authorList>
    </citation>
    <scope>NUCLEOTIDE SEQUENCE [LARGE SCALE GENOMIC DNA]</scope>
    <source>
        <strain evidence="4 5">R19</strain>
    </source>
</reference>
<accession>A0A974XXA2</accession>
<dbReference type="Gene3D" id="3.10.20.280">
    <property type="entry name" value="RnfH-like"/>
    <property type="match status" value="1"/>
</dbReference>
<dbReference type="HAMAP" id="MF_00460">
    <property type="entry name" value="UPF0125_RnfH"/>
    <property type="match status" value="1"/>
</dbReference>
<comment type="similarity">
    <text evidence="1 2">Belongs to the UPF0125 (RnfH) family.</text>
</comment>
<dbReference type="PANTHER" id="PTHR37483:SF1">
    <property type="entry name" value="UPF0125 PROTEIN RATB"/>
    <property type="match status" value="1"/>
</dbReference>
<dbReference type="AlphaFoldDB" id="A0A974XXA2"/>
<feature type="compositionally biased region" description="Basic and acidic residues" evidence="3">
    <location>
        <begin position="74"/>
        <end position="91"/>
    </location>
</feature>
<gene>
    <name evidence="4" type="ORF">I8J32_012300</name>
</gene>
<dbReference type="SUPFAM" id="SSF54285">
    <property type="entry name" value="MoaD/ThiS"/>
    <property type="match status" value="1"/>
</dbReference>
<name>A0A974XXA2_9GAMM</name>
<proteinExistence type="inferred from homology"/>
<dbReference type="InterPro" id="IPR016155">
    <property type="entry name" value="Mopterin_synth/thiamin_S_b"/>
</dbReference>
<keyword evidence="5" id="KW-1185">Reference proteome</keyword>
<evidence type="ECO:0000313" key="5">
    <source>
        <dbReference type="Proteomes" id="UP000639274"/>
    </source>
</evidence>
<dbReference type="Pfam" id="PF03658">
    <property type="entry name" value="Ub-RnfH"/>
    <property type="match status" value="1"/>
</dbReference>
<dbReference type="PANTHER" id="PTHR37483">
    <property type="entry name" value="UPF0125 PROTEIN RATB"/>
    <property type="match status" value="1"/>
</dbReference>
<dbReference type="RefSeq" id="WP_207526592.1">
    <property type="nucleotide sequence ID" value="NZ_CP071518.1"/>
</dbReference>
<evidence type="ECO:0000256" key="2">
    <source>
        <dbReference type="HAMAP-Rule" id="MF_00460"/>
    </source>
</evidence>
<dbReference type="InterPro" id="IPR037021">
    <property type="entry name" value="RnfH_sf"/>
</dbReference>
<organism evidence="4 5">
    <name type="scientific">Agrilutibacter solisilvae</name>
    <dbReference type="NCBI Taxonomy" id="2763317"/>
    <lineage>
        <taxon>Bacteria</taxon>
        <taxon>Pseudomonadati</taxon>
        <taxon>Pseudomonadota</taxon>
        <taxon>Gammaproteobacteria</taxon>
        <taxon>Lysobacterales</taxon>
        <taxon>Lysobacteraceae</taxon>
        <taxon>Agrilutibacter</taxon>
    </lineage>
</organism>
<protein>
    <recommendedName>
        <fullName evidence="2">UPF0125 protein I8J32_012300</fullName>
    </recommendedName>
</protein>
<dbReference type="Proteomes" id="UP000639274">
    <property type="component" value="Chromosome"/>
</dbReference>
<feature type="region of interest" description="Disordered" evidence="3">
    <location>
        <begin position="67"/>
        <end position="91"/>
    </location>
</feature>
<dbReference type="KEGG" id="lsf:I8J32_012300"/>
<evidence type="ECO:0000256" key="3">
    <source>
        <dbReference type="SAM" id="MobiDB-lite"/>
    </source>
</evidence>
<sequence>MKVQLLRASPRRFDEVWLDLPQGARVADALVAAGWSDDPEVVGHAVFGQRVDRASVLHEGDRLELLRPLQADPKQARRERVEEARRTQGRR</sequence>
<evidence type="ECO:0000256" key="1">
    <source>
        <dbReference type="ARBA" id="ARBA00010645"/>
    </source>
</evidence>
<evidence type="ECO:0000313" key="4">
    <source>
        <dbReference type="EMBL" id="QSX77531.1"/>
    </source>
</evidence>